<evidence type="ECO:0000256" key="1">
    <source>
        <dbReference type="ARBA" id="ARBA00002569"/>
    </source>
</evidence>
<dbReference type="EMBL" id="JAYDYQ010001087">
    <property type="protein sequence ID" value="KAK4492038.1"/>
    <property type="molecule type" value="Genomic_DNA"/>
</dbReference>
<dbReference type="Proteomes" id="UP001291926">
    <property type="component" value="Unassembled WGS sequence"/>
</dbReference>
<dbReference type="SMART" id="SM00343">
    <property type="entry name" value="ZnF_C2HC"/>
    <property type="match status" value="1"/>
</dbReference>
<evidence type="ECO:0000256" key="5">
    <source>
        <dbReference type="ARBA" id="ARBA00035153"/>
    </source>
</evidence>
<dbReference type="PANTHER" id="PTHR47481">
    <property type="match status" value="1"/>
</dbReference>
<evidence type="ECO:0000259" key="9">
    <source>
        <dbReference type="PROSITE" id="PS50158"/>
    </source>
</evidence>
<keyword evidence="6" id="KW-0479">Metal-binding</keyword>
<organism evidence="10 11">
    <name type="scientific">Penstemon davidsonii</name>
    <dbReference type="NCBI Taxonomy" id="160366"/>
    <lineage>
        <taxon>Eukaryota</taxon>
        <taxon>Viridiplantae</taxon>
        <taxon>Streptophyta</taxon>
        <taxon>Embryophyta</taxon>
        <taxon>Tracheophyta</taxon>
        <taxon>Spermatophyta</taxon>
        <taxon>Magnoliopsida</taxon>
        <taxon>eudicotyledons</taxon>
        <taxon>Gunneridae</taxon>
        <taxon>Pentapetalae</taxon>
        <taxon>asterids</taxon>
        <taxon>lamiids</taxon>
        <taxon>Lamiales</taxon>
        <taxon>Plantaginaceae</taxon>
        <taxon>Cheloneae</taxon>
        <taxon>Penstemon</taxon>
    </lineage>
</organism>
<name>A0ABR0DT24_9LAMI</name>
<evidence type="ECO:0000256" key="7">
    <source>
        <dbReference type="RuleBase" id="RU003660"/>
    </source>
</evidence>
<evidence type="ECO:0000256" key="6">
    <source>
        <dbReference type="PROSITE-ProRule" id="PRU00047"/>
    </source>
</evidence>
<dbReference type="Gene3D" id="3.30.1490.10">
    <property type="match status" value="1"/>
</dbReference>
<dbReference type="InterPro" id="IPR035987">
    <property type="entry name" value="Ribosomal_uS8_sf"/>
</dbReference>
<comment type="similarity">
    <text evidence="2 7">Belongs to the universal ribosomal protein uS8 family.</text>
</comment>
<dbReference type="InterPro" id="IPR001878">
    <property type="entry name" value="Znf_CCHC"/>
</dbReference>
<comment type="caution">
    <text evidence="10">The sequence shown here is derived from an EMBL/GenBank/DDBJ whole genome shotgun (WGS) entry which is preliminary data.</text>
</comment>
<dbReference type="PROSITE" id="PS50158">
    <property type="entry name" value="ZF_CCHC"/>
    <property type="match status" value="1"/>
</dbReference>
<dbReference type="PANTHER" id="PTHR47481:SF36">
    <property type="entry name" value="CCHC-TYPE DOMAIN-CONTAINING PROTEIN"/>
    <property type="match status" value="1"/>
</dbReference>
<dbReference type="Pfam" id="PF22936">
    <property type="entry name" value="Pol_BBD"/>
    <property type="match status" value="1"/>
</dbReference>
<dbReference type="PROSITE" id="PS00053">
    <property type="entry name" value="RIBOSOMAL_S8"/>
    <property type="match status" value="1"/>
</dbReference>
<dbReference type="SUPFAM" id="SSF56047">
    <property type="entry name" value="Ribosomal protein S8"/>
    <property type="match status" value="1"/>
</dbReference>
<dbReference type="Pfam" id="PF00098">
    <property type="entry name" value="zf-CCHC"/>
    <property type="match status" value="1"/>
</dbReference>
<protein>
    <recommendedName>
        <fullName evidence="5">Small ribosomal subunit protein uS8c</fullName>
    </recommendedName>
</protein>
<dbReference type="Pfam" id="PF00410">
    <property type="entry name" value="Ribosomal_S8"/>
    <property type="match status" value="1"/>
</dbReference>
<evidence type="ECO:0000256" key="8">
    <source>
        <dbReference type="SAM" id="MobiDB-lite"/>
    </source>
</evidence>
<keyword evidence="3 7" id="KW-0689">Ribosomal protein</keyword>
<dbReference type="InterPro" id="IPR036875">
    <property type="entry name" value="Znf_CCHC_sf"/>
</dbReference>
<keyword evidence="6" id="KW-0862">Zinc</keyword>
<evidence type="ECO:0000256" key="3">
    <source>
        <dbReference type="ARBA" id="ARBA00022980"/>
    </source>
</evidence>
<sequence length="537" mass="59816">MGDLQVIGGIKKLNNNNYNVWSTCMMSYMQGQDLWEVVNGSEVTQPTVEDASGTQRKWKIKAGKAMFALKTTIEEEVLEYIRDAKTPKDACETFAKLFPKKNDTRLQLLESELLSVAQHDMTVAQYFHKVKSLCREISQLDPEAPIAETRMKRIIIHGLRPEFRGFVAALQGWQNQPSLIEFENLLAGQEALAKQMGGVSLKGEEEALYANKNRGNFKQHATGEFKKNDNKAKSHISEGNDHSGGVSRNQGSGKKFEGKCYTCGKKGHMAKVCRSKKKSIESNVAASKSEDEWDVESLFVAEEEKLALVAATPEQLDYEKDWIIDSGCSNHMTGDKDKLQKISAYKGSRVVVTANNSKLPIAHIGNTVVSPHYSATANEMLLQNVYHVPGMKKNLLSVAQLTSSGHFVLFGPQDVKLSSSKAENVDDDGYVEEDIAQSPWQTGVYERPSEEGYIGEFEYVDDHRSGKIVVELNGRLNKCGVISPRFDVGVKEIEPWTARLLPSRQFGYIVLTTSAGIMDHEEARRKNVGGKVLGFFY</sequence>
<evidence type="ECO:0000313" key="11">
    <source>
        <dbReference type="Proteomes" id="UP001291926"/>
    </source>
</evidence>
<dbReference type="InterPro" id="IPR054722">
    <property type="entry name" value="PolX-like_BBD"/>
</dbReference>
<gene>
    <name evidence="10" type="ORF">RD792_002828</name>
</gene>
<dbReference type="Gene3D" id="3.30.1370.30">
    <property type="match status" value="1"/>
</dbReference>
<dbReference type="Gene3D" id="4.10.60.10">
    <property type="entry name" value="Zinc finger, CCHC-type"/>
    <property type="match status" value="1"/>
</dbReference>
<keyword evidence="11" id="KW-1185">Reference proteome</keyword>
<evidence type="ECO:0000256" key="4">
    <source>
        <dbReference type="ARBA" id="ARBA00023274"/>
    </source>
</evidence>
<reference evidence="10 11" key="1">
    <citation type="journal article" date="2023" name="bioRxiv">
        <title>Genome report: Whole genome sequence and annotation of Penstemon davidsonii.</title>
        <authorList>
            <person name="Ostevik K.L."/>
            <person name="Alabady M."/>
            <person name="Zhang M."/>
            <person name="Rausher M.D."/>
        </authorList>
    </citation>
    <scope>NUCLEOTIDE SEQUENCE [LARGE SCALE GENOMIC DNA]</scope>
    <source>
        <strain evidence="10">DNT005</strain>
        <tissue evidence="10">Whole leaf</tissue>
    </source>
</reference>
<evidence type="ECO:0000313" key="10">
    <source>
        <dbReference type="EMBL" id="KAK4492038.1"/>
    </source>
</evidence>
<evidence type="ECO:0000256" key="2">
    <source>
        <dbReference type="ARBA" id="ARBA00006471"/>
    </source>
</evidence>
<dbReference type="SUPFAM" id="SSF57756">
    <property type="entry name" value="Retrovirus zinc finger-like domains"/>
    <property type="match status" value="1"/>
</dbReference>
<accession>A0ABR0DT24</accession>
<feature type="region of interest" description="Disordered" evidence="8">
    <location>
        <begin position="228"/>
        <end position="254"/>
    </location>
</feature>
<dbReference type="Pfam" id="PF14223">
    <property type="entry name" value="Retrotran_gag_2"/>
    <property type="match status" value="1"/>
</dbReference>
<comment type="function">
    <text evidence="1">One of the primary rRNA binding proteins, it binds directly to 16S rRNA central domain where it helps coordinate assembly of the platform of the 30S subunit.</text>
</comment>
<proteinExistence type="inferred from homology"/>
<feature type="compositionally biased region" description="Basic and acidic residues" evidence="8">
    <location>
        <begin position="228"/>
        <end position="241"/>
    </location>
</feature>
<dbReference type="InterPro" id="IPR000630">
    <property type="entry name" value="Ribosomal_uS8"/>
</dbReference>
<keyword evidence="6" id="KW-0863">Zinc-finger</keyword>
<keyword evidence="4 7" id="KW-0687">Ribonucleoprotein</keyword>
<dbReference type="InterPro" id="IPR047863">
    <property type="entry name" value="Ribosomal_uS8_CS"/>
</dbReference>
<feature type="domain" description="CCHC-type" evidence="9">
    <location>
        <begin position="259"/>
        <end position="275"/>
    </location>
</feature>